<dbReference type="InterPro" id="IPR000304">
    <property type="entry name" value="Pyrroline-COOH_reductase"/>
</dbReference>
<evidence type="ECO:0000256" key="9">
    <source>
        <dbReference type="ARBA" id="ARBA00039786"/>
    </source>
</evidence>
<evidence type="ECO:0000256" key="3">
    <source>
        <dbReference type="ARBA" id="ARBA00012855"/>
    </source>
</evidence>
<dbReference type="PANTHER" id="PTHR11645:SF0">
    <property type="entry name" value="PYRROLINE-5-CARBOXYLATE REDUCTASE 3"/>
    <property type="match status" value="1"/>
</dbReference>
<evidence type="ECO:0000256" key="7">
    <source>
        <dbReference type="ARBA" id="ARBA00023002"/>
    </source>
</evidence>
<evidence type="ECO:0000259" key="15">
    <source>
        <dbReference type="Pfam" id="PF03807"/>
    </source>
</evidence>
<evidence type="ECO:0000256" key="1">
    <source>
        <dbReference type="ARBA" id="ARBA00005205"/>
    </source>
</evidence>
<dbReference type="Proteomes" id="UP001174136">
    <property type="component" value="Unassembled WGS sequence"/>
</dbReference>
<dbReference type="Gene3D" id="3.40.50.720">
    <property type="entry name" value="NAD(P)-binding Rossmann-like Domain"/>
    <property type="match status" value="1"/>
</dbReference>
<keyword evidence="5" id="KW-0641">Proline biosynthesis</keyword>
<dbReference type="EMBL" id="JAOPHQ010000374">
    <property type="protein sequence ID" value="KAK0154663.1"/>
    <property type="molecule type" value="Genomic_DNA"/>
</dbReference>
<evidence type="ECO:0000256" key="6">
    <source>
        <dbReference type="ARBA" id="ARBA00022857"/>
    </source>
</evidence>
<dbReference type="FunFam" id="3.40.50.720:FF:000367">
    <property type="entry name" value="Pyrroline-5-carboxylate reductase"/>
    <property type="match status" value="1"/>
</dbReference>
<evidence type="ECO:0000256" key="13">
    <source>
        <dbReference type="ARBA" id="ARBA00049975"/>
    </source>
</evidence>
<dbReference type="InterPro" id="IPR036291">
    <property type="entry name" value="NAD(P)-bd_dom_sf"/>
</dbReference>
<organism evidence="17 18">
    <name type="scientific">Merluccius polli</name>
    <name type="common">Benguela hake</name>
    <name type="synonym">Merluccius cadenati</name>
    <dbReference type="NCBI Taxonomy" id="89951"/>
    <lineage>
        <taxon>Eukaryota</taxon>
        <taxon>Metazoa</taxon>
        <taxon>Chordata</taxon>
        <taxon>Craniata</taxon>
        <taxon>Vertebrata</taxon>
        <taxon>Euteleostomi</taxon>
        <taxon>Actinopterygii</taxon>
        <taxon>Neopterygii</taxon>
        <taxon>Teleostei</taxon>
        <taxon>Neoteleostei</taxon>
        <taxon>Acanthomorphata</taxon>
        <taxon>Zeiogadaria</taxon>
        <taxon>Gadariae</taxon>
        <taxon>Gadiformes</taxon>
        <taxon>Gadoidei</taxon>
        <taxon>Merlucciidae</taxon>
        <taxon>Merluccius</taxon>
    </lineage>
</organism>
<dbReference type="AlphaFoldDB" id="A0AA47N907"/>
<comment type="function">
    <text evidence="13">Oxidoreductase that catalyzes the last step in proline biosynthesis, which corresponds to the reduction of pyrroline-5-carboxylate (P5C) to L-proline using NAD(P)H. Proline is synthesized from either glutamate or ornithine; both are converted to P5C, and then to proline via pyrroline-5-carboxylate reductases (PYCRs). PYCR3 is exclusively linked to the biosynthesis of proline from ornithine.</text>
</comment>
<dbReference type="PROSITE" id="PS00521">
    <property type="entry name" value="P5CR"/>
    <property type="match status" value="1"/>
</dbReference>
<feature type="domain" description="Pyrroline-5-carboxylate reductase dimerisation" evidence="16">
    <location>
        <begin position="404"/>
        <end position="450"/>
    </location>
</feature>
<protein>
    <recommendedName>
        <fullName evidence="9">Pyrroline-5-carboxylate reductase 3</fullName>
        <ecNumber evidence="3">1.5.1.2</ecNumber>
    </recommendedName>
    <alternativeName>
        <fullName evidence="10">Pyrroline-5-carboxylate reductase-like protein</fullName>
    </alternativeName>
</protein>
<dbReference type="GO" id="GO:0004735">
    <property type="term" value="F:pyrroline-5-carboxylate reductase activity"/>
    <property type="evidence" value="ECO:0007669"/>
    <property type="project" value="UniProtKB-EC"/>
</dbReference>
<evidence type="ECO:0000256" key="2">
    <source>
        <dbReference type="ARBA" id="ARBA00005525"/>
    </source>
</evidence>
<feature type="compositionally biased region" description="Polar residues" evidence="14">
    <location>
        <begin position="184"/>
        <end position="194"/>
    </location>
</feature>
<comment type="caution">
    <text evidence="17">The sequence shown here is derived from an EMBL/GenBank/DDBJ whole genome shotgun (WGS) entry which is preliminary data.</text>
</comment>
<comment type="catalytic activity">
    <reaction evidence="12">
        <text>L-proline + NAD(+) = (S)-1-pyrroline-5-carboxylate + NADH + 2 H(+)</text>
        <dbReference type="Rhea" id="RHEA:14105"/>
        <dbReference type="ChEBI" id="CHEBI:15378"/>
        <dbReference type="ChEBI" id="CHEBI:17388"/>
        <dbReference type="ChEBI" id="CHEBI:57540"/>
        <dbReference type="ChEBI" id="CHEBI:57945"/>
        <dbReference type="ChEBI" id="CHEBI:60039"/>
        <dbReference type="EC" id="1.5.1.2"/>
    </reaction>
    <physiologicalReaction direction="right-to-left" evidence="12">
        <dbReference type="Rhea" id="RHEA:14107"/>
    </physiologicalReaction>
</comment>
<evidence type="ECO:0000256" key="14">
    <source>
        <dbReference type="SAM" id="MobiDB-lite"/>
    </source>
</evidence>
<dbReference type="InterPro" id="IPR008927">
    <property type="entry name" value="6-PGluconate_DH-like_C_sf"/>
</dbReference>
<dbReference type="Pfam" id="PF03807">
    <property type="entry name" value="F420_oxidored"/>
    <property type="match status" value="1"/>
</dbReference>
<comment type="catalytic activity">
    <reaction evidence="11">
        <text>L-proline + NADP(+) = (S)-1-pyrroline-5-carboxylate + NADPH + 2 H(+)</text>
        <dbReference type="Rhea" id="RHEA:14109"/>
        <dbReference type="ChEBI" id="CHEBI:15378"/>
        <dbReference type="ChEBI" id="CHEBI:17388"/>
        <dbReference type="ChEBI" id="CHEBI:57783"/>
        <dbReference type="ChEBI" id="CHEBI:58349"/>
        <dbReference type="ChEBI" id="CHEBI:60039"/>
        <dbReference type="EC" id="1.5.1.2"/>
    </reaction>
    <physiologicalReaction direction="right-to-left" evidence="11">
        <dbReference type="Rhea" id="RHEA:14111"/>
    </physiologicalReaction>
</comment>
<feature type="domain" description="Pyrroline-5-carboxylate reductase catalytic N-terminal" evidence="15">
    <location>
        <begin position="248"/>
        <end position="341"/>
    </location>
</feature>
<name>A0AA47N907_MERPO</name>
<dbReference type="SUPFAM" id="SSF51735">
    <property type="entry name" value="NAD(P)-binding Rossmann-fold domains"/>
    <property type="match status" value="1"/>
</dbReference>
<keyword evidence="6" id="KW-0521">NADP</keyword>
<evidence type="ECO:0000256" key="5">
    <source>
        <dbReference type="ARBA" id="ARBA00022650"/>
    </source>
</evidence>
<evidence type="ECO:0000313" key="18">
    <source>
        <dbReference type="Proteomes" id="UP001174136"/>
    </source>
</evidence>
<evidence type="ECO:0000256" key="8">
    <source>
        <dbReference type="ARBA" id="ARBA00038523"/>
    </source>
</evidence>
<comment type="similarity">
    <text evidence="2">Belongs to the pyrroline-5-carboxylate reductase family.</text>
</comment>
<sequence>MSKIRARDNYFVWTDDEVELLLKVTLKYRAVMAAHHIDWESSQSKYGDIFQRYLELYPSPEKARAMGKDFPHRKEELNQGSLTTKLKAIRFRYRQALNASKKGYHKRVVLLYNELCNSIWEGYPIINGISEGIETGDVSVEAMPGGDRVAEDAAYVEMVADRRQTLDATQVGYRGEKLKRPLGSTENPNDSVAQEDTDIKRRLLQQLDTTDGEFMGTMGLWSSTVDRLTSNIELLMIKPDPEMDVQLRIGFIGAGNMAYGIAKGILSGDCLPVNVKVSAPSSRNFGRFEELGITVTHSNSELVSGSDVVFVAVKPHLVPGVLGEISQLVTQKHIIVSVAAGITLATLEQLLPVNTVILRLMPNLPCLLQEGALLFSRGSCAKPEDAALLRTLLQHCGLVEEGPETWIDVHTGLSGSGVAFVYLFAEALADGAVKMGMPSSLAHSIAAQTLVLPLFLPLNSLELGLSQPTPLGVIAFAIPLQGAGRMLRDTGKHPAQLRSDVCTPGGTTIYGLHTLEQGGLRAATMSAVESATERARELGQKTAAAGSTR</sequence>
<dbReference type="EC" id="1.5.1.2" evidence="3"/>
<proteinExistence type="inferred from homology"/>
<dbReference type="InterPro" id="IPR028939">
    <property type="entry name" value="P5C_Rdtase_cat_N"/>
</dbReference>
<dbReference type="PANTHER" id="PTHR11645">
    <property type="entry name" value="PYRROLINE-5-CARBOXYLATE REDUCTASE"/>
    <property type="match status" value="1"/>
</dbReference>
<keyword evidence="4" id="KW-0028">Amino-acid biosynthesis</keyword>
<evidence type="ECO:0000256" key="12">
    <source>
        <dbReference type="ARBA" id="ARBA00049875"/>
    </source>
</evidence>
<dbReference type="InterPro" id="IPR053790">
    <property type="entry name" value="P5CR-like_CS"/>
</dbReference>
<dbReference type="InterPro" id="IPR029036">
    <property type="entry name" value="P5CR_dimer"/>
</dbReference>
<evidence type="ECO:0000256" key="11">
    <source>
        <dbReference type="ARBA" id="ARBA00049867"/>
    </source>
</evidence>
<dbReference type="Pfam" id="PF14748">
    <property type="entry name" value="P5CR_dimer"/>
    <property type="match status" value="2"/>
</dbReference>
<comment type="pathway">
    <text evidence="1">Amino-acid biosynthesis; L-proline biosynthesis; L-proline from L-glutamate 5-semialdehyde: step 1/1.</text>
</comment>
<reference evidence="17" key="1">
    <citation type="journal article" date="2023" name="Front. Mar. Sci.">
        <title>A new Merluccius polli reference genome to investigate the effects of global change in West African waters.</title>
        <authorList>
            <person name="Mateo J.L."/>
            <person name="Blanco-Fernandez C."/>
            <person name="Garcia-Vazquez E."/>
            <person name="Machado-Schiaffino G."/>
        </authorList>
    </citation>
    <scope>NUCLEOTIDE SEQUENCE</scope>
    <source>
        <strain evidence="17">C29</strain>
        <tissue evidence="17">Fin</tissue>
    </source>
</reference>
<dbReference type="Gene3D" id="1.10.3730.10">
    <property type="entry name" value="ProC C-terminal domain-like"/>
    <property type="match status" value="2"/>
</dbReference>
<feature type="region of interest" description="Disordered" evidence="14">
    <location>
        <begin position="177"/>
        <end position="198"/>
    </location>
</feature>
<dbReference type="HAMAP" id="MF_01925">
    <property type="entry name" value="P5C_reductase"/>
    <property type="match status" value="1"/>
</dbReference>
<comment type="subunit">
    <text evidence="8">Homodecamer; composed of 5 homodimers.</text>
</comment>
<feature type="domain" description="Pyrroline-5-carboxylate reductase dimerisation" evidence="16">
    <location>
        <begin position="480"/>
        <end position="538"/>
    </location>
</feature>
<keyword evidence="7" id="KW-0560">Oxidoreductase</keyword>
<keyword evidence="18" id="KW-1185">Reference proteome</keyword>
<evidence type="ECO:0000256" key="10">
    <source>
        <dbReference type="ARBA" id="ARBA00042532"/>
    </source>
</evidence>
<accession>A0AA47N907</accession>
<evidence type="ECO:0000256" key="4">
    <source>
        <dbReference type="ARBA" id="ARBA00022605"/>
    </source>
</evidence>
<evidence type="ECO:0000313" key="17">
    <source>
        <dbReference type="EMBL" id="KAK0154663.1"/>
    </source>
</evidence>
<evidence type="ECO:0000259" key="16">
    <source>
        <dbReference type="Pfam" id="PF14748"/>
    </source>
</evidence>
<dbReference type="SUPFAM" id="SSF48179">
    <property type="entry name" value="6-phosphogluconate dehydrogenase C-terminal domain-like"/>
    <property type="match status" value="2"/>
</dbReference>
<gene>
    <name evidence="17" type="primary">pycr3</name>
    <name evidence="17" type="ORF">N1851_003025</name>
</gene>
<dbReference type="GO" id="GO:0055129">
    <property type="term" value="P:L-proline biosynthetic process"/>
    <property type="evidence" value="ECO:0007669"/>
    <property type="project" value="TreeGrafter"/>
</dbReference>